<name>A0A3N1PLT0_9GAMM</name>
<sequence>MVHLISQWITATNQHFAHQRLPCSRFSGPFTGFYSPEFLASSYYVVTEHLPKPDYPELRAAGFSDFIDMPASAITYVDTYYITPAAMASLRTHFHELVHVQQWLQLGQEGFIARYMAELGQHGYDQAPLERMAYELDGHFNARGAALPVAQFVAKNL</sequence>
<evidence type="ECO:0008006" key="3">
    <source>
        <dbReference type="Google" id="ProtNLM"/>
    </source>
</evidence>
<dbReference type="Proteomes" id="UP000268033">
    <property type="component" value="Unassembled WGS sequence"/>
</dbReference>
<reference evidence="1 2" key="1">
    <citation type="submission" date="2018-11" db="EMBL/GenBank/DDBJ databases">
        <title>Genomic Encyclopedia of Type Strains, Phase IV (KMG-IV): sequencing the most valuable type-strain genomes for metagenomic binning, comparative biology and taxonomic classification.</title>
        <authorList>
            <person name="Goeker M."/>
        </authorList>
    </citation>
    <scope>NUCLEOTIDE SEQUENCE [LARGE SCALE GENOMIC DNA]</scope>
    <source>
        <strain evidence="1 2">DSM 21945</strain>
    </source>
</reference>
<proteinExistence type="predicted"/>
<organism evidence="1 2">
    <name type="scientific">Gallaecimonas pentaromativorans</name>
    <dbReference type="NCBI Taxonomy" id="584787"/>
    <lineage>
        <taxon>Bacteria</taxon>
        <taxon>Pseudomonadati</taxon>
        <taxon>Pseudomonadota</taxon>
        <taxon>Gammaproteobacteria</taxon>
        <taxon>Enterobacterales</taxon>
        <taxon>Gallaecimonadaceae</taxon>
        <taxon>Gallaecimonas</taxon>
    </lineage>
</organism>
<dbReference type="STRING" id="584787.GCA_001247655_02392"/>
<keyword evidence="2" id="KW-1185">Reference proteome</keyword>
<protein>
    <recommendedName>
        <fullName evidence="3">DUF4157 domain-containing protein</fullName>
    </recommendedName>
</protein>
<dbReference type="OrthoDB" id="5600142at2"/>
<comment type="caution">
    <text evidence="1">The sequence shown here is derived from an EMBL/GenBank/DDBJ whole genome shotgun (WGS) entry which is preliminary data.</text>
</comment>
<dbReference type="EMBL" id="RJUL01000003">
    <property type="protein sequence ID" value="ROQ28838.1"/>
    <property type="molecule type" value="Genomic_DNA"/>
</dbReference>
<dbReference type="RefSeq" id="WP_050660914.1">
    <property type="nucleotide sequence ID" value="NZ_LFWC01000028.1"/>
</dbReference>
<evidence type="ECO:0000313" key="2">
    <source>
        <dbReference type="Proteomes" id="UP000268033"/>
    </source>
</evidence>
<dbReference type="AlphaFoldDB" id="A0A3N1PLT0"/>
<accession>A0A3N1PLT0</accession>
<evidence type="ECO:0000313" key="1">
    <source>
        <dbReference type="EMBL" id="ROQ28838.1"/>
    </source>
</evidence>
<gene>
    <name evidence="1" type="ORF">EDC28_103435</name>
</gene>